<proteinExistence type="predicted"/>
<name>A0A6G1BI12_9ORYZ</name>
<gene>
    <name evidence="1" type="ORF">E2562_006897</name>
</gene>
<dbReference type="AlphaFoldDB" id="A0A6G1BI12"/>
<comment type="caution">
    <text evidence="1">The sequence shown here is derived from an EMBL/GenBank/DDBJ whole genome shotgun (WGS) entry which is preliminary data.</text>
</comment>
<feature type="non-terminal residue" evidence="1">
    <location>
        <position position="1"/>
    </location>
</feature>
<accession>A0A6G1BI12</accession>
<keyword evidence="2" id="KW-1185">Reference proteome</keyword>
<dbReference type="Proteomes" id="UP000479710">
    <property type="component" value="Unassembled WGS sequence"/>
</dbReference>
<reference evidence="1 2" key="1">
    <citation type="submission" date="2019-11" db="EMBL/GenBank/DDBJ databases">
        <title>Whole genome sequence of Oryza granulata.</title>
        <authorList>
            <person name="Li W."/>
        </authorList>
    </citation>
    <scope>NUCLEOTIDE SEQUENCE [LARGE SCALE GENOMIC DNA]</scope>
    <source>
        <strain evidence="2">cv. Menghai</strain>
        <tissue evidence="1">Leaf</tissue>
    </source>
</reference>
<protein>
    <submittedName>
        <fullName evidence="1">Uncharacterized protein</fullName>
    </submittedName>
</protein>
<sequence length="74" mass="8254">RLLWEHNVNWQLKMLGASHQNLDCKRCMVLMSAAVVHHIQIFIPEAGILGYSAGCGRQPYPLPTRPAKSKNTVG</sequence>
<dbReference type="EMBL" id="SPHZ02000012">
    <property type="protein sequence ID" value="KAF0887975.1"/>
    <property type="molecule type" value="Genomic_DNA"/>
</dbReference>
<organism evidence="1 2">
    <name type="scientific">Oryza meyeriana var. granulata</name>
    <dbReference type="NCBI Taxonomy" id="110450"/>
    <lineage>
        <taxon>Eukaryota</taxon>
        <taxon>Viridiplantae</taxon>
        <taxon>Streptophyta</taxon>
        <taxon>Embryophyta</taxon>
        <taxon>Tracheophyta</taxon>
        <taxon>Spermatophyta</taxon>
        <taxon>Magnoliopsida</taxon>
        <taxon>Liliopsida</taxon>
        <taxon>Poales</taxon>
        <taxon>Poaceae</taxon>
        <taxon>BOP clade</taxon>
        <taxon>Oryzoideae</taxon>
        <taxon>Oryzeae</taxon>
        <taxon>Oryzinae</taxon>
        <taxon>Oryza</taxon>
        <taxon>Oryza meyeriana</taxon>
    </lineage>
</organism>
<evidence type="ECO:0000313" key="2">
    <source>
        <dbReference type="Proteomes" id="UP000479710"/>
    </source>
</evidence>
<evidence type="ECO:0000313" key="1">
    <source>
        <dbReference type="EMBL" id="KAF0887975.1"/>
    </source>
</evidence>